<dbReference type="Gene3D" id="3.30.559.10">
    <property type="entry name" value="Chloramphenicol acetyltransferase-like domain"/>
    <property type="match status" value="1"/>
</dbReference>
<dbReference type="PANTHER" id="PTHR38474">
    <property type="entry name" value="SLR0299 PROTEIN"/>
    <property type="match status" value="1"/>
</dbReference>
<dbReference type="Proteomes" id="UP000318307">
    <property type="component" value="Unassembled WGS sequence"/>
</dbReference>
<evidence type="ECO:0000313" key="1">
    <source>
        <dbReference type="EMBL" id="TWI72276.1"/>
    </source>
</evidence>
<dbReference type="SMART" id="SM01059">
    <property type="entry name" value="CAT"/>
    <property type="match status" value="1"/>
</dbReference>
<reference evidence="1 2" key="1">
    <citation type="submission" date="2019-07" db="EMBL/GenBank/DDBJ databases">
        <title>Genome sequencing of 100 strains of the haloalkaliphilic chemolithoautotrophic sulfur-oxidizing bacterium Thioalkalivibrio.</title>
        <authorList>
            <person name="Muyzer G."/>
        </authorList>
    </citation>
    <scope>NUCLEOTIDE SEQUENCE [LARGE SCALE GENOMIC DNA]</scope>
    <source>
        <strain evidence="1 2">ASO4-4</strain>
    </source>
</reference>
<keyword evidence="2" id="KW-1185">Reference proteome</keyword>
<proteinExistence type="predicted"/>
<dbReference type="GO" id="GO:0008811">
    <property type="term" value="F:chloramphenicol O-acetyltransferase activity"/>
    <property type="evidence" value="ECO:0007669"/>
    <property type="project" value="InterPro"/>
</dbReference>
<protein>
    <submittedName>
        <fullName evidence="1">Chloramphenicol O-acetyltransferase type A</fullName>
    </submittedName>
</protein>
<dbReference type="AlphaFoldDB" id="A0A562RV74"/>
<dbReference type="EMBL" id="VLLC01000011">
    <property type="protein sequence ID" value="TWI72276.1"/>
    <property type="molecule type" value="Genomic_DNA"/>
</dbReference>
<dbReference type="InterPro" id="IPR001707">
    <property type="entry name" value="Cmp_AcTrfase"/>
</dbReference>
<organism evidence="1 2">
    <name type="scientific">Desulfobotulus alkaliphilus</name>
    <dbReference type="NCBI Taxonomy" id="622671"/>
    <lineage>
        <taxon>Bacteria</taxon>
        <taxon>Pseudomonadati</taxon>
        <taxon>Thermodesulfobacteriota</taxon>
        <taxon>Desulfobacteria</taxon>
        <taxon>Desulfobacterales</taxon>
        <taxon>Desulfobacteraceae</taxon>
        <taxon>Desulfobotulus</taxon>
    </lineage>
</organism>
<dbReference type="InterPro" id="IPR023213">
    <property type="entry name" value="CAT-like_dom_sf"/>
</dbReference>
<dbReference type="PANTHER" id="PTHR38474:SF1">
    <property type="entry name" value="SLR0299 PROTEIN"/>
    <property type="match status" value="1"/>
</dbReference>
<evidence type="ECO:0000313" key="2">
    <source>
        <dbReference type="Proteomes" id="UP000318307"/>
    </source>
</evidence>
<gene>
    <name evidence="1" type="ORF">LZ24_01684</name>
</gene>
<name>A0A562RV74_9BACT</name>
<dbReference type="RefSeq" id="WP_186443005.1">
    <property type="nucleotide sequence ID" value="NZ_VLLC01000011.1"/>
</dbReference>
<accession>A0A562RV74</accession>
<comment type="caution">
    <text evidence="1">The sequence shown here is derived from an EMBL/GenBank/DDBJ whole genome shotgun (WGS) entry which is preliminary data.</text>
</comment>
<dbReference type="SUPFAM" id="SSF52777">
    <property type="entry name" value="CoA-dependent acyltransferases"/>
    <property type="match status" value="1"/>
</dbReference>
<dbReference type="Pfam" id="PF00302">
    <property type="entry name" value="CAT"/>
    <property type="match status" value="1"/>
</dbReference>
<keyword evidence="1" id="KW-0808">Transferase</keyword>
<sequence>MKKIDLATYKRRGMFAAFKDRDIPFFSTSSHIDISNLKKFIDDQRCGFFLSVSFLITKAVNSVPELRHRVIDGDLFEFKRVAPGFTVLLEDETFSFCDSRYFDSFETYRRYSEAKIQEVKECPDQSTGEKHHMFFITSLPWFSFTSIVHPHDRQYGYIPVVSIGKYFQEGERLLLPVGIQVNHALVDGIHVGKFYRQLSNMCEYPELWLSV</sequence>